<accession>C5BXI4</accession>
<evidence type="ECO:0008006" key="4">
    <source>
        <dbReference type="Google" id="ProtNLM"/>
    </source>
</evidence>
<keyword evidence="1" id="KW-0732">Signal</keyword>
<keyword evidence="3" id="KW-1185">Reference proteome</keyword>
<dbReference type="Gene3D" id="2.130.10.10">
    <property type="entry name" value="YVTN repeat-like/Quinoprotein amine dehydrogenase"/>
    <property type="match status" value="2"/>
</dbReference>
<dbReference type="InterPro" id="IPR051200">
    <property type="entry name" value="Host-pathogen_enzymatic-act"/>
</dbReference>
<evidence type="ECO:0000313" key="3">
    <source>
        <dbReference type="Proteomes" id="UP000007962"/>
    </source>
</evidence>
<dbReference type="PANTHER" id="PTHR47197">
    <property type="entry name" value="PROTEIN NIRF"/>
    <property type="match status" value="1"/>
</dbReference>
<gene>
    <name evidence="2" type="ordered locus">Bcav_2622</name>
</gene>
<evidence type="ECO:0000313" key="2">
    <source>
        <dbReference type="EMBL" id="ACQ80867.1"/>
    </source>
</evidence>
<dbReference type="RefSeq" id="WP_015883107.1">
    <property type="nucleotide sequence ID" value="NC_012669.1"/>
</dbReference>
<evidence type="ECO:0000256" key="1">
    <source>
        <dbReference type="SAM" id="SignalP"/>
    </source>
</evidence>
<sequence length="647" mass="67695">MSTLHRRRFLQYTGVAALAAGGSGLLSTQTAHAGPRDPRLFGPASLSAAIVGMATDGVTAWFVTRGQTPPKVVTFDIGTREVTDVVPLERGDGAWACTLSGGKVYIGTYSFGDVVEYDPATRVATTLGTIGPVGTIVFQATTAPDGVVYLGTYPRGEVWSFDPATRELRNLGKAHPGSQYARLLVADETYVYAGTIPGRVMRIDRVSGERVDILPAGTTLSTGLGALAVADGKVYAAVGDGVIEIDRDGTGFVDLPAPDQYLVDSLAIGPDGTLTAFGRRTGDVLQRQGDAMVVVGTGPEGDEGRGLHVLPDGTILGACGSGLVYTLDPATGALEVSDLVDAPEAAGPELLQSLSLGPDGTVCAGGHFSITVHEPRRGTSRRHHVAGEPKDMIPWRDGVIAALYPSTELIHLDTARGSIRSFGRILHDQQRPWSVVRDPRSGLVLVASAPGTGALQGALTILDPVSGSMDVRTDVLPDQGLTSIALDGAYAYVAGDTWGGGGITPTQPTSQVAVVDLSTMEVVDRIAPAPNHPSIQSIAVLDGVLYLSYKRVSGNWVAWDLAAESVLASGQLTGYGVMTSHRGRVYAGANHGDTLYRVGPGLEVPEVLYPEIGTNWYTVPRLVPSGRGATAWTAIQRDLAYVDLRGA</sequence>
<dbReference type="eggNOG" id="COG4257">
    <property type="taxonomic scope" value="Bacteria"/>
</dbReference>
<dbReference type="PANTHER" id="PTHR47197:SF3">
    <property type="entry name" value="DIHYDRO-HEME D1 DEHYDROGENASE"/>
    <property type="match status" value="1"/>
</dbReference>
<dbReference type="HOGENOM" id="CLU_412137_0_0_11"/>
<dbReference type="OrthoDB" id="3904067at2"/>
<dbReference type="Proteomes" id="UP000007962">
    <property type="component" value="Chromosome"/>
</dbReference>
<feature type="signal peptide" evidence="1">
    <location>
        <begin position="1"/>
        <end position="33"/>
    </location>
</feature>
<dbReference type="eggNOG" id="COG3391">
    <property type="taxonomic scope" value="Bacteria"/>
</dbReference>
<dbReference type="EMBL" id="CP001618">
    <property type="protein sequence ID" value="ACQ80867.1"/>
    <property type="molecule type" value="Genomic_DNA"/>
</dbReference>
<reference evidence="2 3" key="1">
    <citation type="journal article" date="2009" name="Stand. Genomic Sci.">
        <title>Complete genome sequence of Beutenbergia cavernae type strain (HKI 0122).</title>
        <authorList>
            <person name="Land M."/>
            <person name="Pukall R."/>
            <person name="Abt B."/>
            <person name="Goker M."/>
            <person name="Rohde M."/>
            <person name="Glavina Del Rio T."/>
            <person name="Tice H."/>
            <person name="Copeland A."/>
            <person name="Cheng J.F."/>
            <person name="Lucas S."/>
            <person name="Chen F."/>
            <person name="Nolan M."/>
            <person name="Bruce D."/>
            <person name="Goodwin L."/>
            <person name="Pitluck S."/>
            <person name="Ivanova N."/>
            <person name="Mavromatis K."/>
            <person name="Ovchinnikova G."/>
            <person name="Pati A."/>
            <person name="Chen A."/>
            <person name="Palaniappan K."/>
            <person name="Hauser L."/>
            <person name="Chang Y.J."/>
            <person name="Jefferies C.C."/>
            <person name="Saunders E."/>
            <person name="Brettin T."/>
            <person name="Detter J.C."/>
            <person name="Han C."/>
            <person name="Chain P."/>
            <person name="Bristow J."/>
            <person name="Eisen J.A."/>
            <person name="Markowitz V."/>
            <person name="Hugenholtz P."/>
            <person name="Kyrpides N.C."/>
            <person name="Klenk H.P."/>
            <person name="Lapidus A."/>
        </authorList>
    </citation>
    <scope>NUCLEOTIDE SEQUENCE [LARGE SCALE GENOMIC DNA]</scope>
    <source>
        <strain evidence="3">ATCC BAA-8 / DSM 12333 / NBRC 16432</strain>
    </source>
</reference>
<protein>
    <recommendedName>
        <fullName evidence="4">Pyrrolo-quinoline quinone</fullName>
    </recommendedName>
</protein>
<dbReference type="InterPro" id="IPR015943">
    <property type="entry name" value="WD40/YVTN_repeat-like_dom_sf"/>
</dbReference>
<dbReference type="KEGG" id="bcv:Bcav_2622"/>
<dbReference type="AlphaFoldDB" id="C5BXI4"/>
<proteinExistence type="predicted"/>
<dbReference type="STRING" id="471853.Bcav_2622"/>
<dbReference type="InterPro" id="IPR006311">
    <property type="entry name" value="TAT_signal"/>
</dbReference>
<dbReference type="SUPFAM" id="SSF50998">
    <property type="entry name" value="Quinoprotein alcohol dehydrogenase-like"/>
    <property type="match status" value="2"/>
</dbReference>
<dbReference type="PROSITE" id="PS51318">
    <property type="entry name" value="TAT"/>
    <property type="match status" value="1"/>
</dbReference>
<dbReference type="InterPro" id="IPR011047">
    <property type="entry name" value="Quinoprotein_ADH-like_sf"/>
</dbReference>
<organism evidence="2 3">
    <name type="scientific">Beutenbergia cavernae (strain ATCC BAA-8 / DSM 12333 / CCUG 43141 / JCM 11478 / NBRC 16432 / NCIMB 13614 / HKI 0122)</name>
    <dbReference type="NCBI Taxonomy" id="471853"/>
    <lineage>
        <taxon>Bacteria</taxon>
        <taxon>Bacillati</taxon>
        <taxon>Actinomycetota</taxon>
        <taxon>Actinomycetes</taxon>
        <taxon>Micrococcales</taxon>
        <taxon>Beutenbergiaceae</taxon>
        <taxon>Beutenbergia</taxon>
    </lineage>
</organism>
<feature type="chain" id="PRO_5002949195" description="Pyrrolo-quinoline quinone" evidence="1">
    <location>
        <begin position="34"/>
        <end position="647"/>
    </location>
</feature>
<name>C5BXI4_BEUC1</name>